<dbReference type="InterPro" id="IPR002477">
    <property type="entry name" value="Peptidoglycan-bd-like"/>
</dbReference>
<evidence type="ECO:0000256" key="1">
    <source>
        <dbReference type="ARBA" id="ARBA00007074"/>
    </source>
</evidence>
<dbReference type="InterPro" id="IPR038765">
    <property type="entry name" value="Papain-like_cys_pep_sf"/>
</dbReference>
<name>A0A317L099_9BACI</name>
<dbReference type="GO" id="GO:0006508">
    <property type="term" value="P:proteolysis"/>
    <property type="evidence" value="ECO:0007669"/>
    <property type="project" value="UniProtKB-KW"/>
</dbReference>
<dbReference type="InterPro" id="IPR036365">
    <property type="entry name" value="PGBD-like_sf"/>
</dbReference>
<evidence type="ECO:0000313" key="7">
    <source>
        <dbReference type="EMBL" id="PWU68684.1"/>
    </source>
</evidence>
<keyword evidence="2" id="KW-0645">Protease</keyword>
<evidence type="ECO:0000256" key="2">
    <source>
        <dbReference type="ARBA" id="ARBA00022670"/>
    </source>
</evidence>
<dbReference type="Pfam" id="PF00877">
    <property type="entry name" value="NLPC_P60"/>
    <property type="match status" value="1"/>
</dbReference>
<comment type="caution">
    <text evidence="7">The sequence shown here is derived from an EMBL/GenBank/DDBJ whole genome shotgun (WGS) entry which is preliminary data.</text>
</comment>
<dbReference type="AlphaFoldDB" id="A0A317L099"/>
<evidence type="ECO:0000256" key="4">
    <source>
        <dbReference type="ARBA" id="ARBA00022807"/>
    </source>
</evidence>
<dbReference type="GO" id="GO:0008234">
    <property type="term" value="F:cysteine-type peptidase activity"/>
    <property type="evidence" value="ECO:0007669"/>
    <property type="project" value="UniProtKB-KW"/>
</dbReference>
<gene>
    <name evidence="7" type="ORF">DLJ74_09655</name>
</gene>
<feature type="domain" description="NlpC/P60" evidence="6">
    <location>
        <begin position="225"/>
        <end position="344"/>
    </location>
</feature>
<dbReference type="InterPro" id="IPR036366">
    <property type="entry name" value="PGBDSf"/>
</dbReference>
<evidence type="ECO:0000256" key="5">
    <source>
        <dbReference type="SAM" id="MobiDB-lite"/>
    </source>
</evidence>
<dbReference type="EMBL" id="QGTD01000008">
    <property type="protein sequence ID" value="PWU68684.1"/>
    <property type="molecule type" value="Genomic_DNA"/>
</dbReference>
<dbReference type="SUPFAM" id="SSF47090">
    <property type="entry name" value="PGBD-like"/>
    <property type="match status" value="2"/>
</dbReference>
<keyword evidence="4" id="KW-0788">Thiol protease</keyword>
<proteinExistence type="inferred from homology"/>
<evidence type="ECO:0000256" key="3">
    <source>
        <dbReference type="ARBA" id="ARBA00022801"/>
    </source>
</evidence>
<dbReference type="PANTHER" id="PTHR47053">
    <property type="entry name" value="MUREIN DD-ENDOPEPTIDASE MEPH-RELATED"/>
    <property type="match status" value="1"/>
</dbReference>
<dbReference type="InterPro" id="IPR000064">
    <property type="entry name" value="NLP_P60_dom"/>
</dbReference>
<dbReference type="OrthoDB" id="9813368at2"/>
<organism evidence="7 8">
    <name type="scientific">Gracilibacillus dipsosauri</name>
    <dbReference type="NCBI Taxonomy" id="178340"/>
    <lineage>
        <taxon>Bacteria</taxon>
        <taxon>Bacillati</taxon>
        <taxon>Bacillota</taxon>
        <taxon>Bacilli</taxon>
        <taxon>Bacillales</taxon>
        <taxon>Bacillaceae</taxon>
        <taxon>Gracilibacillus</taxon>
    </lineage>
</organism>
<sequence>MLGQEQLAVVAKHSVAYSFAFTHPFSFYVDAYPILQSELFEQADQLTYGMQHEAVRVLQEKLHKISYYDSSIDGEYGVLTEYALKKFQSDHQIKDDGQVNKKTIQKISEEEERLYEETLTQETAFDYGQKGNEVLKLQEALKHFGYYDGPLDGIFGPKTDQGISAYKQDSGMKIMHIENEQTEMEETPETFIASLETKQEDAASTGSKPTEEMSKQITVKTSSPSGTTQQIIQTAKQYQGTPYIWGGVTPNGFDCSGYIQYVYNQYDISLPRTVHEIWNATMQVQKPSIGDLVFFETYKPGPSHAGIYLGDGKFIHAGASRGVEISTIDQEYWSKRYLGAKRISLQ</sequence>
<feature type="region of interest" description="Disordered" evidence="5">
    <location>
        <begin position="200"/>
        <end position="228"/>
    </location>
</feature>
<protein>
    <recommendedName>
        <fullName evidence="6">NlpC/P60 domain-containing protein</fullName>
    </recommendedName>
</protein>
<keyword evidence="8" id="KW-1185">Reference proteome</keyword>
<reference evidence="7 8" key="1">
    <citation type="submission" date="2018-05" db="EMBL/GenBank/DDBJ databases">
        <title>Genomic analysis of Gracilibacillus dipsosauri DD1 reveals novel features of a salt-tolerant amylase.</title>
        <authorList>
            <person name="Deutch C.E."/>
            <person name="Yang S."/>
        </authorList>
    </citation>
    <scope>NUCLEOTIDE SEQUENCE [LARGE SCALE GENOMIC DNA]</scope>
    <source>
        <strain evidence="7 8">DD1</strain>
    </source>
</reference>
<evidence type="ECO:0000313" key="8">
    <source>
        <dbReference type="Proteomes" id="UP000245624"/>
    </source>
</evidence>
<evidence type="ECO:0000259" key="6">
    <source>
        <dbReference type="PROSITE" id="PS51935"/>
    </source>
</evidence>
<dbReference type="Proteomes" id="UP000245624">
    <property type="component" value="Unassembled WGS sequence"/>
</dbReference>
<dbReference type="PROSITE" id="PS51935">
    <property type="entry name" value="NLPC_P60"/>
    <property type="match status" value="1"/>
</dbReference>
<comment type="similarity">
    <text evidence="1">Belongs to the peptidase C40 family.</text>
</comment>
<feature type="compositionally biased region" description="Polar residues" evidence="5">
    <location>
        <begin position="215"/>
        <end position="228"/>
    </location>
</feature>
<dbReference type="Pfam" id="PF01471">
    <property type="entry name" value="PG_binding_1"/>
    <property type="match status" value="2"/>
</dbReference>
<dbReference type="SUPFAM" id="SSF54001">
    <property type="entry name" value="Cysteine proteinases"/>
    <property type="match status" value="1"/>
</dbReference>
<accession>A0A317L099</accession>
<dbReference type="PANTHER" id="PTHR47053:SF1">
    <property type="entry name" value="MUREIN DD-ENDOPEPTIDASE MEPH-RELATED"/>
    <property type="match status" value="1"/>
</dbReference>
<dbReference type="Gene3D" id="3.90.1720.10">
    <property type="entry name" value="endopeptidase domain like (from Nostoc punctiforme)"/>
    <property type="match status" value="1"/>
</dbReference>
<dbReference type="InterPro" id="IPR051202">
    <property type="entry name" value="Peptidase_C40"/>
</dbReference>
<dbReference type="Gene3D" id="1.10.101.10">
    <property type="entry name" value="PGBD-like superfamily/PGBD"/>
    <property type="match status" value="2"/>
</dbReference>
<dbReference type="RefSeq" id="WP_109984294.1">
    <property type="nucleotide sequence ID" value="NZ_JAJUIE010000002.1"/>
</dbReference>
<keyword evidence="3" id="KW-0378">Hydrolase</keyword>